<dbReference type="AlphaFoldDB" id="A0A4P9ZDT5"/>
<keyword evidence="1" id="KW-0732">Signal</keyword>
<gene>
    <name evidence="2" type="ORF">METBISCDRAFT_26837</name>
</gene>
<reference evidence="3" key="1">
    <citation type="journal article" date="2018" name="Nat. Microbiol.">
        <title>Leveraging single-cell genomics to expand the fungal tree of life.</title>
        <authorList>
            <person name="Ahrendt S.R."/>
            <person name="Quandt C.A."/>
            <person name="Ciobanu D."/>
            <person name="Clum A."/>
            <person name="Salamov A."/>
            <person name="Andreopoulos B."/>
            <person name="Cheng J.F."/>
            <person name="Woyke T."/>
            <person name="Pelin A."/>
            <person name="Henrissat B."/>
            <person name="Reynolds N.K."/>
            <person name="Benny G.L."/>
            <person name="Smith M.E."/>
            <person name="James T.Y."/>
            <person name="Grigoriev I.V."/>
        </authorList>
    </citation>
    <scope>NUCLEOTIDE SEQUENCE [LARGE SCALE GENOMIC DNA]</scope>
    <source>
        <strain evidence="3">Baker2002</strain>
    </source>
</reference>
<feature type="signal peptide" evidence="1">
    <location>
        <begin position="1"/>
        <end position="20"/>
    </location>
</feature>
<keyword evidence="3" id="KW-1185">Reference proteome</keyword>
<name>A0A4P9ZDT5_9ASCO</name>
<dbReference type="Pfam" id="PF21203">
    <property type="entry name" value="ECM10"/>
    <property type="match status" value="1"/>
</dbReference>
<protein>
    <recommendedName>
        <fullName evidence="4">ER membrane protein complex subunit 10</fullName>
    </recommendedName>
</protein>
<evidence type="ECO:0000313" key="3">
    <source>
        <dbReference type="Proteomes" id="UP000268321"/>
    </source>
</evidence>
<evidence type="ECO:0008006" key="4">
    <source>
        <dbReference type="Google" id="ProtNLM"/>
    </source>
</evidence>
<organism evidence="2 3">
    <name type="scientific">Metschnikowia bicuspidata</name>
    <dbReference type="NCBI Taxonomy" id="27322"/>
    <lineage>
        <taxon>Eukaryota</taxon>
        <taxon>Fungi</taxon>
        <taxon>Dikarya</taxon>
        <taxon>Ascomycota</taxon>
        <taxon>Saccharomycotina</taxon>
        <taxon>Pichiomycetes</taxon>
        <taxon>Metschnikowiaceae</taxon>
        <taxon>Metschnikowia</taxon>
    </lineage>
</organism>
<accession>A0A4P9ZDT5</accession>
<sequence length="195" mass="21013">MWLLLLLAALAALSTINIYATELGSSTEIALGTIDYEPLLKTATFLATPPAPLGLALCLGTHDLPHHSCFVYHESANGVLQGKFQLFVDATGVQRVSFGAAADLMVDIVEVVHSPAPNLKPFVALQNVAQPVETKTVLRKSVVTDEAGAESVVEEVVEEVVQPDTRSWVQKNWMYIVPPLILLFITAPVNESPAQ</sequence>
<proteinExistence type="predicted"/>
<dbReference type="OrthoDB" id="1894652at2759"/>
<dbReference type="Proteomes" id="UP000268321">
    <property type="component" value="Unassembled WGS sequence"/>
</dbReference>
<evidence type="ECO:0000256" key="1">
    <source>
        <dbReference type="SAM" id="SignalP"/>
    </source>
</evidence>
<dbReference type="EMBL" id="ML004446">
    <property type="protein sequence ID" value="RKP31127.1"/>
    <property type="molecule type" value="Genomic_DNA"/>
</dbReference>
<feature type="chain" id="PRO_5020972166" description="ER membrane protein complex subunit 10" evidence="1">
    <location>
        <begin position="21"/>
        <end position="195"/>
    </location>
</feature>
<evidence type="ECO:0000313" key="2">
    <source>
        <dbReference type="EMBL" id="RKP31127.1"/>
    </source>
</evidence>